<keyword evidence="1" id="KW-0175">Coiled coil</keyword>
<feature type="coiled-coil region" evidence="1">
    <location>
        <begin position="53"/>
        <end position="98"/>
    </location>
</feature>
<dbReference type="AlphaFoldDB" id="A0AAV5U752"/>
<organism evidence="3 4">
    <name type="scientific">Pristionchus entomophagus</name>
    <dbReference type="NCBI Taxonomy" id="358040"/>
    <lineage>
        <taxon>Eukaryota</taxon>
        <taxon>Metazoa</taxon>
        <taxon>Ecdysozoa</taxon>
        <taxon>Nematoda</taxon>
        <taxon>Chromadorea</taxon>
        <taxon>Rhabditida</taxon>
        <taxon>Rhabditina</taxon>
        <taxon>Diplogasteromorpha</taxon>
        <taxon>Diplogasteroidea</taxon>
        <taxon>Neodiplogasteridae</taxon>
        <taxon>Pristionchus</taxon>
    </lineage>
</organism>
<sequence>NASSRGGSRAQEEGARQRHQCRDRPARCCHCCTRKGETRRGRRNKAYAVTTGLAREEQELAGALSAARAAQATATDRAVGLRLRYERAEKRRAETEKRREADAISSRATVSAVTACVILGVLGLIVTGVLLF</sequence>
<evidence type="ECO:0000313" key="4">
    <source>
        <dbReference type="Proteomes" id="UP001432027"/>
    </source>
</evidence>
<evidence type="ECO:0000256" key="2">
    <source>
        <dbReference type="SAM" id="Phobius"/>
    </source>
</evidence>
<keyword evidence="2" id="KW-0472">Membrane</keyword>
<name>A0AAV5U752_9BILA</name>
<gene>
    <name evidence="3" type="ORF">PENTCL1PPCAC_24169</name>
</gene>
<evidence type="ECO:0000256" key="1">
    <source>
        <dbReference type="SAM" id="Coils"/>
    </source>
</evidence>
<feature type="non-terminal residue" evidence="3">
    <location>
        <position position="132"/>
    </location>
</feature>
<feature type="transmembrane region" description="Helical" evidence="2">
    <location>
        <begin position="108"/>
        <end position="131"/>
    </location>
</feature>
<protein>
    <submittedName>
        <fullName evidence="3">Uncharacterized protein</fullName>
    </submittedName>
</protein>
<proteinExistence type="predicted"/>
<evidence type="ECO:0000313" key="3">
    <source>
        <dbReference type="EMBL" id="GMT01995.1"/>
    </source>
</evidence>
<comment type="caution">
    <text evidence="3">The sequence shown here is derived from an EMBL/GenBank/DDBJ whole genome shotgun (WGS) entry which is preliminary data.</text>
</comment>
<keyword evidence="2" id="KW-0812">Transmembrane</keyword>
<dbReference type="EMBL" id="BTSX01000005">
    <property type="protein sequence ID" value="GMT01995.1"/>
    <property type="molecule type" value="Genomic_DNA"/>
</dbReference>
<accession>A0AAV5U752</accession>
<keyword evidence="2" id="KW-1133">Transmembrane helix</keyword>
<dbReference type="Proteomes" id="UP001432027">
    <property type="component" value="Unassembled WGS sequence"/>
</dbReference>
<feature type="non-terminal residue" evidence="3">
    <location>
        <position position="1"/>
    </location>
</feature>
<keyword evidence="4" id="KW-1185">Reference proteome</keyword>
<reference evidence="3" key="1">
    <citation type="submission" date="2023-10" db="EMBL/GenBank/DDBJ databases">
        <title>Genome assembly of Pristionchus species.</title>
        <authorList>
            <person name="Yoshida K."/>
            <person name="Sommer R.J."/>
        </authorList>
    </citation>
    <scope>NUCLEOTIDE SEQUENCE</scope>
    <source>
        <strain evidence="3">RS0144</strain>
    </source>
</reference>